<dbReference type="RefSeq" id="WP_341518447.1">
    <property type="nucleotide sequence ID" value="NZ_CP151108.1"/>
</dbReference>
<dbReference type="Proteomes" id="UP001485505">
    <property type="component" value="Chromosome"/>
</dbReference>
<dbReference type="PANTHER" id="PTHR34580:SF1">
    <property type="entry name" value="PROTEIN PAFC"/>
    <property type="match status" value="1"/>
</dbReference>
<keyword evidence="5" id="KW-1185">Reference proteome</keyword>
<accession>A0ABZ2VLA9</accession>
<dbReference type="InterPro" id="IPR057727">
    <property type="entry name" value="WCX_dom"/>
</dbReference>
<dbReference type="InterPro" id="IPR013196">
    <property type="entry name" value="HTH_11"/>
</dbReference>
<dbReference type="Pfam" id="PF13280">
    <property type="entry name" value="WYL"/>
    <property type="match status" value="1"/>
</dbReference>
<dbReference type="Pfam" id="PF25583">
    <property type="entry name" value="WCX"/>
    <property type="match status" value="1"/>
</dbReference>
<evidence type="ECO:0000313" key="5">
    <source>
        <dbReference type="Proteomes" id="UP001485505"/>
    </source>
</evidence>
<protein>
    <submittedName>
        <fullName evidence="4">WYL domain-containing transcriptional regulator</fullName>
    </submittedName>
</protein>
<dbReference type="InterPro" id="IPR036390">
    <property type="entry name" value="WH_DNA-bd_sf"/>
</dbReference>
<evidence type="ECO:0000259" key="1">
    <source>
        <dbReference type="Pfam" id="PF08279"/>
    </source>
</evidence>
<feature type="domain" description="WYL" evidence="2">
    <location>
        <begin position="142"/>
        <end position="206"/>
    </location>
</feature>
<sequence>MSKLSKALRMIELLHARGKMKSSELAEELKIEARTVRDYKKDIEDADINIKSERGRYGGYYISNTSLFPIKNLSSKELKALIFSVEQLVAKGNPIYSDDAQVALDKLKALSKIEADKARYIYFVQRSRPNYESSEESRKYLKLQEAFSRGNKVRIKYENNNGRKSERTIEPYGIVHYNEFFYCVAFCNNRREILKFKLVRMKDIQVLFDRYTIPENFDLEGECPKLGIVNETLEVELIIYPPFSKSVPESIWGEEQKIEQNSDGSINFKAIMSGKSSVKKWILGMGSSVKVMKPEGMRDEIVEEGRRMLGLYDLIK</sequence>
<feature type="domain" description="Helix-turn-helix type 11" evidence="1">
    <location>
        <begin position="8"/>
        <end position="60"/>
    </location>
</feature>
<dbReference type="InterPro" id="IPR026881">
    <property type="entry name" value="WYL_dom"/>
</dbReference>
<name>A0ABZ2VLA9_9BACI</name>
<dbReference type="InterPro" id="IPR051534">
    <property type="entry name" value="CBASS_pafABC_assoc_protein"/>
</dbReference>
<dbReference type="Gene3D" id="1.10.10.10">
    <property type="entry name" value="Winged helix-like DNA-binding domain superfamily/Winged helix DNA-binding domain"/>
    <property type="match status" value="1"/>
</dbReference>
<dbReference type="EMBL" id="CP151108">
    <property type="protein sequence ID" value="WZF30007.1"/>
    <property type="molecule type" value="Genomic_DNA"/>
</dbReference>
<evidence type="ECO:0000313" key="4">
    <source>
        <dbReference type="EMBL" id="WZF30007.1"/>
    </source>
</evidence>
<gene>
    <name evidence="4" type="ORF">AABL52_22335</name>
</gene>
<dbReference type="PANTHER" id="PTHR34580">
    <property type="match status" value="1"/>
</dbReference>
<evidence type="ECO:0000259" key="3">
    <source>
        <dbReference type="Pfam" id="PF25583"/>
    </source>
</evidence>
<proteinExistence type="predicted"/>
<feature type="domain" description="WCX" evidence="3">
    <location>
        <begin position="232"/>
        <end position="309"/>
    </location>
</feature>
<dbReference type="Pfam" id="PF08279">
    <property type="entry name" value="HTH_11"/>
    <property type="match status" value="1"/>
</dbReference>
<dbReference type="PROSITE" id="PS52050">
    <property type="entry name" value="WYL"/>
    <property type="match status" value="1"/>
</dbReference>
<evidence type="ECO:0000259" key="2">
    <source>
        <dbReference type="Pfam" id="PF13280"/>
    </source>
</evidence>
<organism evidence="4 5">
    <name type="scientific">Bacillus paramobilis</name>
    <dbReference type="NCBI Taxonomy" id="2817477"/>
    <lineage>
        <taxon>Bacteria</taxon>
        <taxon>Bacillati</taxon>
        <taxon>Bacillota</taxon>
        <taxon>Bacilli</taxon>
        <taxon>Bacillales</taxon>
        <taxon>Bacillaceae</taxon>
        <taxon>Bacillus</taxon>
        <taxon>Bacillus cereus group</taxon>
    </lineage>
</organism>
<dbReference type="SUPFAM" id="SSF46785">
    <property type="entry name" value="Winged helix' DNA-binding domain"/>
    <property type="match status" value="1"/>
</dbReference>
<reference evidence="4 5" key="1">
    <citation type="submission" date="2024-04" db="EMBL/GenBank/DDBJ databases">
        <title>Complete genome sequence of Bacillus mobilis strains derived from soil.</title>
        <authorList>
            <person name="Jung H."/>
            <person name="Choi S."/>
            <person name="Kim Y."/>
            <person name="Han J.A."/>
            <person name="Kim E.Y."/>
            <person name="Lee H.-S."/>
        </authorList>
    </citation>
    <scope>NUCLEOTIDE SEQUENCE [LARGE SCALE GENOMIC DNA]</scope>
    <source>
        <strain evidence="4 5">IMGN7</strain>
    </source>
</reference>
<dbReference type="InterPro" id="IPR036388">
    <property type="entry name" value="WH-like_DNA-bd_sf"/>
</dbReference>